<gene>
    <name evidence="2" type="ORF">BMIN_0669</name>
</gene>
<dbReference type="AlphaFoldDB" id="A0A087BQC0"/>
<evidence type="ECO:0000313" key="2">
    <source>
        <dbReference type="EMBL" id="KFI73220.1"/>
    </source>
</evidence>
<evidence type="ECO:0000256" key="1">
    <source>
        <dbReference type="SAM" id="MobiDB-lite"/>
    </source>
</evidence>
<keyword evidence="3" id="KW-1185">Reference proteome</keyword>
<feature type="region of interest" description="Disordered" evidence="1">
    <location>
        <begin position="1"/>
        <end position="22"/>
    </location>
</feature>
<evidence type="ECO:0000313" key="3">
    <source>
        <dbReference type="Proteomes" id="UP000029014"/>
    </source>
</evidence>
<organism evidence="2 3">
    <name type="scientific">Bifidobacterium minimum</name>
    <dbReference type="NCBI Taxonomy" id="1693"/>
    <lineage>
        <taxon>Bacteria</taxon>
        <taxon>Bacillati</taxon>
        <taxon>Actinomycetota</taxon>
        <taxon>Actinomycetes</taxon>
        <taxon>Bifidobacteriales</taxon>
        <taxon>Bifidobacteriaceae</taxon>
        <taxon>Bifidobacterium</taxon>
    </lineage>
</organism>
<name>A0A087BQC0_9BIFI</name>
<sequence length="52" mass="5934">MTSVGTMEKSSTTTTPSIPAKERRIAGISRMPRLMRFSPFPHRAFSYYIVIK</sequence>
<dbReference type="Proteomes" id="UP000029014">
    <property type="component" value="Unassembled WGS sequence"/>
</dbReference>
<dbReference type="STRING" id="1693.BMIN_0669"/>
<dbReference type="EMBL" id="JGZD01000007">
    <property type="protein sequence ID" value="KFI73220.1"/>
    <property type="molecule type" value="Genomic_DNA"/>
</dbReference>
<feature type="compositionally biased region" description="Polar residues" evidence="1">
    <location>
        <begin position="1"/>
        <end position="17"/>
    </location>
</feature>
<accession>A0A087BQC0</accession>
<proteinExistence type="predicted"/>
<reference evidence="2 3" key="1">
    <citation type="submission" date="2014-03" db="EMBL/GenBank/DDBJ databases">
        <title>Genomics of Bifidobacteria.</title>
        <authorList>
            <person name="Ventura M."/>
            <person name="Milani C."/>
            <person name="Lugli G.A."/>
        </authorList>
    </citation>
    <scope>NUCLEOTIDE SEQUENCE [LARGE SCALE GENOMIC DNA]</scope>
    <source>
        <strain evidence="2 3">LMG 11592</strain>
    </source>
</reference>
<comment type="caution">
    <text evidence="2">The sequence shown here is derived from an EMBL/GenBank/DDBJ whole genome shotgun (WGS) entry which is preliminary data.</text>
</comment>
<protein>
    <submittedName>
        <fullName evidence="2">Uncharacterized protein</fullName>
    </submittedName>
</protein>